<dbReference type="EMBL" id="BMXL01000001">
    <property type="protein sequence ID" value="GHD15693.1"/>
    <property type="molecule type" value="Genomic_DNA"/>
</dbReference>
<evidence type="ECO:0000313" key="2">
    <source>
        <dbReference type="Proteomes" id="UP000654947"/>
    </source>
</evidence>
<dbReference type="Proteomes" id="UP000654947">
    <property type="component" value="Unassembled WGS sequence"/>
</dbReference>
<dbReference type="AlphaFoldDB" id="A0A918X6V0"/>
<gene>
    <name evidence="1" type="ORF">GCM10007147_03350</name>
</gene>
<name>A0A918X6V0_9ACTN</name>
<organism evidence="1 2">
    <name type="scientific">Nocardiopsis kunsanensis</name>
    <dbReference type="NCBI Taxonomy" id="141693"/>
    <lineage>
        <taxon>Bacteria</taxon>
        <taxon>Bacillati</taxon>
        <taxon>Actinomycetota</taxon>
        <taxon>Actinomycetes</taxon>
        <taxon>Streptosporangiales</taxon>
        <taxon>Nocardiopsidaceae</taxon>
        <taxon>Nocardiopsis</taxon>
    </lineage>
</organism>
<comment type="caution">
    <text evidence="1">The sequence shown here is derived from an EMBL/GenBank/DDBJ whole genome shotgun (WGS) entry which is preliminary data.</text>
</comment>
<keyword evidence="2" id="KW-1185">Reference proteome</keyword>
<accession>A0A918X6V0</accession>
<evidence type="ECO:0008006" key="3">
    <source>
        <dbReference type="Google" id="ProtNLM"/>
    </source>
</evidence>
<proteinExistence type="predicted"/>
<sequence length="148" mass="14511">MLMIRPSTAVRAAVLGLATGSRSSLGPCAPLWSRAHGRKGLLCSTVLAVAGELAMDKVPGMPGRTTGPVLALRVLSGAVGGGLLARGLGERVVPTAVIAALAVPASAAAGVGWRAGWSGPAHVDAVLEDTAALTLACLAVSGTRAAVS</sequence>
<protein>
    <recommendedName>
        <fullName evidence="3">DUF4126 domain-containing protein</fullName>
    </recommendedName>
</protein>
<evidence type="ECO:0000313" key="1">
    <source>
        <dbReference type="EMBL" id="GHD15693.1"/>
    </source>
</evidence>
<reference evidence="1 2" key="1">
    <citation type="journal article" date="2014" name="Int. J. Syst. Evol. Microbiol.">
        <title>Complete genome sequence of Corynebacterium casei LMG S-19264T (=DSM 44701T), isolated from a smear-ripened cheese.</title>
        <authorList>
            <consortium name="US DOE Joint Genome Institute (JGI-PGF)"/>
            <person name="Walter F."/>
            <person name="Albersmeier A."/>
            <person name="Kalinowski J."/>
            <person name="Ruckert C."/>
        </authorList>
    </citation>
    <scope>NUCLEOTIDE SEQUENCE [LARGE SCALE GENOMIC DNA]</scope>
    <source>
        <strain evidence="1 2">KCTC 19473</strain>
    </source>
</reference>